<gene>
    <name evidence="1" type="ORF">SAMN03097708_01579</name>
</gene>
<protein>
    <recommendedName>
        <fullName evidence="3">Electron transfer flavoprotein domain-containing protein</fullName>
    </recommendedName>
</protein>
<dbReference type="AlphaFoldDB" id="A0A1G5Q9G7"/>
<dbReference type="Proteomes" id="UP000199648">
    <property type="component" value="Unassembled WGS sequence"/>
</dbReference>
<dbReference type="STRING" id="415747.SAMN03097708_01579"/>
<dbReference type="RefSeq" id="WP_092995009.1">
    <property type="nucleotide sequence ID" value="NZ_FMWD01000004.1"/>
</dbReference>
<sequence>MQKQILIVALDKRSEALRMAAGLTLLDDPVKVALCGEAGADAEEHLEALDFADVPVQQLEPDSDEGMRALAREITTADAVYIV</sequence>
<keyword evidence="2" id="KW-1185">Reference proteome</keyword>
<evidence type="ECO:0000313" key="1">
    <source>
        <dbReference type="EMBL" id="SCZ58021.1"/>
    </source>
</evidence>
<dbReference type="OrthoDB" id="5796717at2"/>
<name>A0A1G5Q9G7_9GAMM</name>
<dbReference type="EMBL" id="FMWD01000004">
    <property type="protein sequence ID" value="SCZ58021.1"/>
    <property type="molecule type" value="Genomic_DNA"/>
</dbReference>
<accession>A0A1G5Q9G7</accession>
<evidence type="ECO:0000313" key="2">
    <source>
        <dbReference type="Proteomes" id="UP000199648"/>
    </source>
</evidence>
<organism evidence="1 2">
    <name type="scientific">Thiohalomonas denitrificans</name>
    <dbReference type="NCBI Taxonomy" id="415747"/>
    <lineage>
        <taxon>Bacteria</taxon>
        <taxon>Pseudomonadati</taxon>
        <taxon>Pseudomonadota</taxon>
        <taxon>Gammaproteobacteria</taxon>
        <taxon>Thiohalomonadales</taxon>
        <taxon>Thiohalomonadaceae</taxon>
        <taxon>Thiohalomonas</taxon>
    </lineage>
</organism>
<reference evidence="1 2" key="1">
    <citation type="submission" date="2016-10" db="EMBL/GenBank/DDBJ databases">
        <authorList>
            <person name="de Groot N.N."/>
        </authorList>
    </citation>
    <scope>NUCLEOTIDE SEQUENCE [LARGE SCALE GENOMIC DNA]</scope>
    <source>
        <strain evidence="1 2">HLD2</strain>
    </source>
</reference>
<evidence type="ECO:0008006" key="3">
    <source>
        <dbReference type="Google" id="ProtNLM"/>
    </source>
</evidence>
<proteinExistence type="predicted"/>